<proteinExistence type="predicted"/>
<evidence type="ECO:0000313" key="2">
    <source>
        <dbReference type="Proteomes" id="UP000184207"/>
    </source>
</evidence>
<dbReference type="Proteomes" id="UP000184207">
    <property type="component" value="Unassembled WGS sequence"/>
</dbReference>
<gene>
    <name evidence="1" type="ORF">SAMN02745226_01377</name>
</gene>
<keyword evidence="2" id="KW-1185">Reference proteome</keyword>
<accession>A0A1M7SZ52</accession>
<protein>
    <submittedName>
        <fullName evidence="1">Uncharacterized protein</fullName>
    </submittedName>
</protein>
<evidence type="ECO:0000313" key="1">
    <source>
        <dbReference type="EMBL" id="SHN63762.1"/>
    </source>
</evidence>
<reference evidence="2" key="1">
    <citation type="submission" date="2016-12" db="EMBL/GenBank/DDBJ databases">
        <authorList>
            <person name="Varghese N."/>
            <person name="Submissions S."/>
        </authorList>
    </citation>
    <scope>NUCLEOTIDE SEQUENCE [LARGE SCALE GENOMIC DNA]</scope>
    <source>
        <strain evidence="2">DSM 13020</strain>
    </source>
</reference>
<sequence length="113" mass="13056">MKEMEIEKLIVSVMNEMTYYLLKNGAHLVSSEIVVSDKNFYVMLEANIKATDDVILELKKLSKIKDHPELRYYSSLATQVGSLQDIFAIAPYMKKFEIEAKVDSITLEMFVER</sequence>
<dbReference type="EMBL" id="FRDJ01000007">
    <property type="protein sequence ID" value="SHN63762.1"/>
    <property type="molecule type" value="Genomic_DNA"/>
</dbReference>
<organism evidence="1 2">
    <name type="scientific">Fervidobacterium gondwanense DSM 13020</name>
    <dbReference type="NCBI Taxonomy" id="1121883"/>
    <lineage>
        <taxon>Bacteria</taxon>
        <taxon>Thermotogati</taxon>
        <taxon>Thermotogota</taxon>
        <taxon>Thermotogae</taxon>
        <taxon>Thermotogales</taxon>
        <taxon>Fervidobacteriaceae</taxon>
        <taxon>Fervidobacterium</taxon>
    </lineage>
</organism>
<dbReference type="STRING" id="1121883.SAMN02745226_01377"/>
<dbReference type="AlphaFoldDB" id="A0A1M7SZ52"/>
<name>A0A1M7SZ52_FERGO</name>